<feature type="region of interest" description="Disordered" evidence="1">
    <location>
        <begin position="319"/>
        <end position="425"/>
    </location>
</feature>
<accession>A0A423WM27</accession>
<feature type="compositionally biased region" description="Basic residues" evidence="1">
    <location>
        <begin position="406"/>
        <end position="416"/>
    </location>
</feature>
<evidence type="ECO:0000313" key="3">
    <source>
        <dbReference type="Proteomes" id="UP000284375"/>
    </source>
</evidence>
<comment type="caution">
    <text evidence="2">The sequence shown here is derived from an EMBL/GenBank/DDBJ whole genome shotgun (WGS) entry which is preliminary data.</text>
</comment>
<reference evidence="2 3" key="1">
    <citation type="submission" date="2015-09" db="EMBL/GenBank/DDBJ databases">
        <title>Host preference determinants of Valsa canker pathogens revealed by comparative genomics.</title>
        <authorList>
            <person name="Yin Z."/>
            <person name="Huang L."/>
        </authorList>
    </citation>
    <scope>NUCLEOTIDE SEQUENCE [LARGE SCALE GENOMIC DNA]</scope>
    <source>
        <strain evidence="2 3">YSFL</strain>
    </source>
</reference>
<feature type="region of interest" description="Disordered" evidence="1">
    <location>
        <begin position="582"/>
        <end position="601"/>
    </location>
</feature>
<organism evidence="2 3">
    <name type="scientific">Cytospora chrysosperma</name>
    <name type="common">Cytospora canker fungus</name>
    <name type="synonym">Sphaeria chrysosperma</name>
    <dbReference type="NCBI Taxonomy" id="252740"/>
    <lineage>
        <taxon>Eukaryota</taxon>
        <taxon>Fungi</taxon>
        <taxon>Dikarya</taxon>
        <taxon>Ascomycota</taxon>
        <taxon>Pezizomycotina</taxon>
        <taxon>Sordariomycetes</taxon>
        <taxon>Sordariomycetidae</taxon>
        <taxon>Diaporthales</taxon>
        <taxon>Cytosporaceae</taxon>
        <taxon>Cytospora</taxon>
    </lineage>
</organism>
<dbReference type="OrthoDB" id="4062651at2759"/>
<dbReference type="Proteomes" id="UP000284375">
    <property type="component" value="Unassembled WGS sequence"/>
</dbReference>
<feature type="compositionally biased region" description="Basic and acidic residues" evidence="1">
    <location>
        <begin position="666"/>
        <end position="676"/>
    </location>
</feature>
<proteinExistence type="predicted"/>
<evidence type="ECO:0000256" key="1">
    <source>
        <dbReference type="SAM" id="MobiDB-lite"/>
    </source>
</evidence>
<sequence>MDRTLWFDTPRIEDTVTRQFACSQLLPDEVELLDRPLAFGDGLTDCTYWEWIQSKAKRLFLILVDLDLADQIFGVVDDSWEDDDLPIALDQVERLSLTAARDPRTERKFYQRQFHYLLRPLERGQHADYEDHEVVPLDVHERRPGPLAAQNHDVDRVGLPNHPGAVFCRRRFPVGPEADCVPYEAFMSEISSAGGLQNEHVASYWASYTHQGYGYVLFAPASEYRLSAYLANTPSSVKGLDKLARRRMVLDWIHCLVDTICFMHSRGLSLGNIKPSAIFFTHTNHIFLSPPSRLSPDTAAGSSQANSFDKEAYDYAAPEQRARMTKHTPIPIRSRTPGPSSSRGSTIPPGGSIISISRSRRSSRAGGGGGPADHHQQQQHKLAPSVPGTPPQRPSSSSSASSSHNNIHHHHHHHHHSGDLPAATSPLDPQAADIFSAGCVILELLSHGLLKRSASSFASHRGARHKIAGRGGAVLDSSFHRNLGQVETWMGGLARDAGKKAGSSSKKKAAIIIGGGGDGRDGRGGKEEGARLFRGVTPILHVVERMLSPHPPSRPSAPEVQRAIYQVLTEVSGVAAPHCAHHRYDGGSSSSNGNGGVVAGGAGAPRDVSGAAMATIDEGAISPTTSPPGFDFSGSHQQYHHRANTHDDDPGTKRSSSLRSFVGIGHRRDASDESSRSKSSSGGSGQSHWGERRDTGGGLRQNLRISKSWQPNVPAERDIASRHSR</sequence>
<gene>
    <name evidence="2" type="ORF">VSDG_00770</name>
</gene>
<keyword evidence="3" id="KW-1185">Reference proteome</keyword>
<dbReference type="Gene3D" id="1.10.510.10">
    <property type="entry name" value="Transferase(Phosphotransferase) domain 1"/>
    <property type="match status" value="1"/>
</dbReference>
<feature type="compositionally biased region" description="Low complexity" evidence="1">
    <location>
        <begin position="395"/>
        <end position="405"/>
    </location>
</feature>
<protein>
    <recommendedName>
        <fullName evidence="4">Protein kinase domain-containing protein</fullName>
    </recommendedName>
</protein>
<dbReference type="STRING" id="252740.A0A423WM27"/>
<dbReference type="SUPFAM" id="SSF56112">
    <property type="entry name" value="Protein kinase-like (PK-like)"/>
    <property type="match status" value="1"/>
</dbReference>
<dbReference type="EMBL" id="LJZO01000002">
    <property type="protein sequence ID" value="ROW04352.1"/>
    <property type="molecule type" value="Genomic_DNA"/>
</dbReference>
<evidence type="ECO:0000313" key="2">
    <source>
        <dbReference type="EMBL" id="ROW04352.1"/>
    </source>
</evidence>
<feature type="region of interest" description="Disordered" evidence="1">
    <location>
        <begin position="619"/>
        <end position="725"/>
    </location>
</feature>
<feature type="compositionally biased region" description="Low complexity" evidence="1">
    <location>
        <begin position="329"/>
        <end position="357"/>
    </location>
</feature>
<dbReference type="AlphaFoldDB" id="A0A423WM27"/>
<dbReference type="InterPro" id="IPR011009">
    <property type="entry name" value="Kinase-like_dom_sf"/>
</dbReference>
<feature type="compositionally biased region" description="Basic and acidic residues" evidence="1">
    <location>
        <begin position="715"/>
        <end position="725"/>
    </location>
</feature>
<name>A0A423WM27_CYTCH</name>
<evidence type="ECO:0008006" key="4">
    <source>
        <dbReference type="Google" id="ProtNLM"/>
    </source>
</evidence>